<dbReference type="Proteomes" id="UP000178305">
    <property type="component" value="Unassembled WGS sequence"/>
</dbReference>
<evidence type="ECO:0000313" key="2">
    <source>
        <dbReference type="EMBL" id="OGG27914.1"/>
    </source>
</evidence>
<evidence type="ECO:0000256" key="1">
    <source>
        <dbReference type="SAM" id="MobiDB-lite"/>
    </source>
</evidence>
<comment type="caution">
    <text evidence="2">The sequence shown here is derived from an EMBL/GenBank/DDBJ whole genome shotgun (WGS) entry which is preliminary data.</text>
</comment>
<reference evidence="2 3" key="1">
    <citation type="journal article" date="2016" name="Nat. Commun.">
        <title>Thousands of microbial genomes shed light on interconnected biogeochemical processes in an aquifer system.</title>
        <authorList>
            <person name="Anantharaman K."/>
            <person name="Brown C.T."/>
            <person name="Hug L.A."/>
            <person name="Sharon I."/>
            <person name="Castelle C.J."/>
            <person name="Probst A.J."/>
            <person name="Thomas B.C."/>
            <person name="Singh A."/>
            <person name="Wilkins M.J."/>
            <person name="Karaoz U."/>
            <person name="Brodie E.L."/>
            <person name="Williams K.H."/>
            <person name="Hubbard S.S."/>
            <person name="Banfield J.F."/>
        </authorList>
    </citation>
    <scope>NUCLEOTIDE SEQUENCE [LARGE SCALE GENOMIC DNA]</scope>
</reference>
<gene>
    <name evidence="2" type="ORF">A3A64_02505</name>
</gene>
<protein>
    <submittedName>
        <fullName evidence="2">Uncharacterized protein</fullName>
    </submittedName>
</protein>
<dbReference type="EMBL" id="MFJY01000032">
    <property type="protein sequence ID" value="OGG27914.1"/>
    <property type="molecule type" value="Genomic_DNA"/>
</dbReference>
<organism evidence="2 3">
    <name type="scientific">Candidatus Gottesmanbacteria bacterium RIFCSPLOWO2_01_FULL_48_11</name>
    <dbReference type="NCBI Taxonomy" id="1798395"/>
    <lineage>
        <taxon>Bacteria</taxon>
        <taxon>Candidatus Gottesmaniibacteriota</taxon>
    </lineage>
</organism>
<proteinExistence type="predicted"/>
<accession>A0A1F6AT82</accession>
<name>A0A1F6AT82_9BACT</name>
<feature type="region of interest" description="Disordered" evidence="1">
    <location>
        <begin position="23"/>
        <end position="52"/>
    </location>
</feature>
<dbReference type="AlphaFoldDB" id="A0A1F6AT82"/>
<sequence length="192" mass="21562">MKPIILIMLFVGAMFFILRPKPATSPQSTPALQTPAPKKTAETSVSNPDGTKKLILRKEKPSGTITTYTFIVAQDNSEREIFTQSADPNTKYDIPANTWSPGENTYLFLRETTTGTTRYLVFKATGQPFTDEEQFLEVTSLFAKTANKYRIRDITGWDSPELLHVQTETEQGAKGPSFWFEVPSRVFLQLAS</sequence>
<evidence type="ECO:0000313" key="3">
    <source>
        <dbReference type="Proteomes" id="UP000178305"/>
    </source>
</evidence>